<dbReference type="SUPFAM" id="SSF52172">
    <property type="entry name" value="CheY-like"/>
    <property type="match status" value="1"/>
</dbReference>
<protein>
    <recommendedName>
        <fullName evidence="1">Stage 0 sporulation protein A homolog</fullName>
    </recommendedName>
</protein>
<dbReference type="Gene3D" id="3.40.50.300">
    <property type="entry name" value="P-loop containing nucleotide triphosphate hydrolases"/>
    <property type="match status" value="1"/>
</dbReference>
<dbReference type="EMBL" id="JAFNJU010000011">
    <property type="protein sequence ID" value="MBO1265973.1"/>
    <property type="molecule type" value="Genomic_DNA"/>
</dbReference>
<proteinExistence type="predicted"/>
<gene>
    <name evidence="5" type="ORF">J3A84_13115</name>
</gene>
<dbReference type="InterPro" id="IPR025669">
    <property type="entry name" value="AAA_dom"/>
</dbReference>
<comment type="caution">
    <text evidence="5">The sequence shown here is derived from an EMBL/GenBank/DDBJ whole genome shotgun (WGS) entry which is preliminary data.</text>
</comment>
<dbReference type="CDD" id="cd00156">
    <property type="entry name" value="REC"/>
    <property type="match status" value="1"/>
</dbReference>
<dbReference type="GO" id="GO:0009898">
    <property type="term" value="C:cytoplasmic side of plasma membrane"/>
    <property type="evidence" value="ECO:0007669"/>
    <property type="project" value="TreeGrafter"/>
</dbReference>
<dbReference type="InterPro" id="IPR011006">
    <property type="entry name" value="CheY-like_superfamily"/>
</dbReference>
<evidence type="ECO:0000313" key="5">
    <source>
        <dbReference type="EMBL" id="MBO1265973.1"/>
    </source>
</evidence>
<dbReference type="Gene3D" id="3.40.50.2300">
    <property type="match status" value="1"/>
</dbReference>
<evidence type="ECO:0000313" key="6">
    <source>
        <dbReference type="Proteomes" id="UP000664218"/>
    </source>
</evidence>
<dbReference type="InterPro" id="IPR050625">
    <property type="entry name" value="ParA/MinD_ATPase"/>
</dbReference>
<dbReference type="GO" id="GO:0000160">
    <property type="term" value="P:phosphorelay signal transduction system"/>
    <property type="evidence" value="ECO:0007669"/>
    <property type="project" value="InterPro"/>
</dbReference>
<dbReference type="Pfam" id="PF13614">
    <property type="entry name" value="AAA_31"/>
    <property type="match status" value="1"/>
</dbReference>
<dbReference type="AlphaFoldDB" id="A0A939HES1"/>
<dbReference type="PANTHER" id="PTHR43384:SF13">
    <property type="entry name" value="SLR0110 PROTEIN"/>
    <property type="match status" value="1"/>
</dbReference>
<accession>A0A939HES1</accession>
<dbReference type="InterPro" id="IPR027417">
    <property type="entry name" value="P-loop_NTPase"/>
</dbReference>
<keyword evidence="6" id="KW-1185">Reference proteome</keyword>
<dbReference type="SUPFAM" id="SSF52540">
    <property type="entry name" value="P-loop containing nucleoside triphosphate hydrolases"/>
    <property type="match status" value="1"/>
</dbReference>
<dbReference type="GO" id="GO:0005829">
    <property type="term" value="C:cytosol"/>
    <property type="evidence" value="ECO:0007669"/>
    <property type="project" value="TreeGrafter"/>
</dbReference>
<feature type="domain" description="Response regulatory" evidence="4">
    <location>
        <begin position="5"/>
        <end position="120"/>
    </location>
</feature>
<evidence type="ECO:0000259" key="4">
    <source>
        <dbReference type="PROSITE" id="PS50110"/>
    </source>
</evidence>
<comment type="caution">
    <text evidence="3">Lacks conserved residue(s) required for the propagation of feature annotation.</text>
</comment>
<evidence type="ECO:0000256" key="1">
    <source>
        <dbReference type="ARBA" id="ARBA00018672"/>
    </source>
</evidence>
<organism evidence="5 6">
    <name type="scientific">Proteiniclasticum aestuarii</name>
    <dbReference type="NCBI Taxonomy" id="2817862"/>
    <lineage>
        <taxon>Bacteria</taxon>
        <taxon>Bacillati</taxon>
        <taxon>Bacillota</taxon>
        <taxon>Clostridia</taxon>
        <taxon>Eubacteriales</taxon>
        <taxon>Clostridiaceae</taxon>
        <taxon>Proteiniclasticum</taxon>
    </lineage>
</organism>
<dbReference type="InterPro" id="IPR001789">
    <property type="entry name" value="Sig_transdc_resp-reg_receiver"/>
</dbReference>
<dbReference type="GO" id="GO:0016887">
    <property type="term" value="F:ATP hydrolysis activity"/>
    <property type="evidence" value="ECO:0007669"/>
    <property type="project" value="TreeGrafter"/>
</dbReference>
<comment type="function">
    <text evidence="2">May play the central regulatory role in sporulation. It may be an element of the effector pathway responsible for the activation of sporulation genes in response to nutritional stress. Spo0A may act in concert with spo0H (a sigma factor) to control the expression of some genes that are critical to the sporulation process.</text>
</comment>
<dbReference type="PROSITE" id="PS50110">
    <property type="entry name" value="RESPONSE_REGULATORY"/>
    <property type="match status" value="1"/>
</dbReference>
<dbReference type="Proteomes" id="UP000664218">
    <property type="component" value="Unassembled WGS sequence"/>
</dbReference>
<evidence type="ECO:0000256" key="3">
    <source>
        <dbReference type="PROSITE-ProRule" id="PRU00169"/>
    </source>
</evidence>
<sequence length="392" mass="44296">MDRIRLMILEDNEEKRIEIESILKNIDYIMLSQRVDTRDDAMRVLDLDPINVVVVGKDFDGDGYDVAEEITAEHLEVSIILIEDEIKEEIMHKALFSGAKDVVLRPIVPTRLMDSIYKAYELNKKRADLHRDIPQRVKRKSELGQVITVFSTKGGVGKTFVSINLAVTLSKETKKRVVVVDLDLDFGSASLALNIQPKFTISDVVNDIKNIDPDLIESYLLMHDSGVRILPANIEPQMNEFINAEHIQIILRTLQNSYDYIIVDMPGRFYEPINPAFVFADKLLMITTPEVSTVRNIKASLITLNDLNYPKSKIKLLLNKADRRGEVKAGDIEKTLNQTLFSSIEADYKGVISSLNQGVPYVTKNSRSAIAKNFKKLAKKMTDESEVKAASK</sequence>
<dbReference type="GO" id="GO:0005524">
    <property type="term" value="F:ATP binding"/>
    <property type="evidence" value="ECO:0007669"/>
    <property type="project" value="TreeGrafter"/>
</dbReference>
<dbReference type="PANTHER" id="PTHR43384">
    <property type="entry name" value="SEPTUM SITE-DETERMINING PROTEIN MIND HOMOLOG, CHLOROPLASTIC-RELATED"/>
    <property type="match status" value="1"/>
</dbReference>
<name>A0A939HES1_9CLOT</name>
<reference evidence="5" key="1">
    <citation type="submission" date="2021-03" db="EMBL/GenBank/DDBJ databases">
        <title>Proteiniclasticum marinus sp. nov., isolated from tidal flat sediment.</title>
        <authorList>
            <person name="Namirimu T."/>
            <person name="Yang J.-A."/>
            <person name="Yang S.-H."/>
            <person name="Kim Y.-J."/>
            <person name="Kwon K.K."/>
        </authorList>
    </citation>
    <scope>NUCLEOTIDE SEQUENCE</scope>
    <source>
        <strain evidence="5">SCR006</strain>
    </source>
</reference>
<dbReference type="GO" id="GO:0051782">
    <property type="term" value="P:negative regulation of cell division"/>
    <property type="evidence" value="ECO:0007669"/>
    <property type="project" value="TreeGrafter"/>
</dbReference>
<evidence type="ECO:0000256" key="2">
    <source>
        <dbReference type="ARBA" id="ARBA00024867"/>
    </source>
</evidence>
<dbReference type="RefSeq" id="WP_207600500.1">
    <property type="nucleotide sequence ID" value="NZ_JAFNJU010000011.1"/>
</dbReference>